<dbReference type="Proteomes" id="UP000315399">
    <property type="component" value="Unassembled WGS sequence"/>
</dbReference>
<dbReference type="EMBL" id="QNVH01000009">
    <property type="protein sequence ID" value="TDA39604.1"/>
    <property type="molecule type" value="Genomic_DNA"/>
</dbReference>
<accession>A0A523BFC6</accession>
<name>A0A523BFC6_9CREN</name>
<organism evidence="1 2">
    <name type="scientific">Thermoproteota archaeon</name>
    <dbReference type="NCBI Taxonomy" id="2056631"/>
    <lineage>
        <taxon>Archaea</taxon>
        <taxon>Thermoproteota</taxon>
    </lineage>
</organism>
<evidence type="ECO:0000313" key="1">
    <source>
        <dbReference type="EMBL" id="TDA39604.1"/>
    </source>
</evidence>
<dbReference type="InterPro" id="IPR036915">
    <property type="entry name" value="Cyclin-like_sf"/>
</dbReference>
<reference evidence="1 2" key="1">
    <citation type="journal article" date="2019" name="Nat. Microbiol.">
        <title>Expanding anaerobic alkane metabolism in the domain of Archaea.</title>
        <authorList>
            <person name="Wang Y."/>
            <person name="Wegener G."/>
            <person name="Hou J."/>
            <person name="Wang F."/>
            <person name="Xiao X."/>
        </authorList>
    </citation>
    <scope>NUCLEOTIDE SEQUENCE [LARGE SCALE GENOMIC DNA]</scope>
    <source>
        <strain evidence="1">WYZ-LMO10</strain>
    </source>
</reference>
<proteinExistence type="predicted"/>
<protein>
    <recommendedName>
        <fullName evidence="3">Transcription initiation factor IIB family protein</fullName>
    </recommendedName>
</protein>
<sequence length="316" mass="35798">MVSACSECGGTLVFDYRSGLVCATCGLISEVDDVLPSCSPSSKQRLGSTISKKFYIFKDAEERALPEHLQLKFERLKELQDSFYRGSYLDLFKLYRDLESIGDFLMLPEEVLDRCKEIFEDFISKVKNPYNNYALLMAVCLMIASRELGERSAVKVSELVEAFQRRGYSFSKKILVRTMSYASNIVPFTKKFRSCEEYIPKVISKLRSAPYINVRIRVAGMDPDDYFGMLTKISKDLLSSLSPIHRSGKNPFLLAASAVYVASTILSGQLGRCTIFTKVQYSKDVGIAEYTLRCHIRTIFEPLIAERRTTMAPLLT</sequence>
<dbReference type="Gene3D" id="1.10.472.170">
    <property type="match status" value="1"/>
</dbReference>
<dbReference type="SUPFAM" id="SSF47954">
    <property type="entry name" value="Cyclin-like"/>
    <property type="match status" value="1"/>
</dbReference>
<evidence type="ECO:0000313" key="2">
    <source>
        <dbReference type="Proteomes" id="UP000315399"/>
    </source>
</evidence>
<gene>
    <name evidence="1" type="ORF">DSO08_01690</name>
</gene>
<evidence type="ECO:0008006" key="3">
    <source>
        <dbReference type="Google" id="ProtNLM"/>
    </source>
</evidence>
<dbReference type="AlphaFoldDB" id="A0A523BFC6"/>
<dbReference type="CDD" id="cd00043">
    <property type="entry name" value="CYCLIN_SF"/>
    <property type="match status" value="1"/>
</dbReference>
<comment type="caution">
    <text evidence="1">The sequence shown here is derived from an EMBL/GenBank/DDBJ whole genome shotgun (WGS) entry which is preliminary data.</text>
</comment>